<proteinExistence type="predicted"/>
<dbReference type="Proteomes" id="UP000561849">
    <property type="component" value="Unassembled WGS sequence"/>
</dbReference>
<accession>A0AAD2NZ87</accession>
<name>A0AAD2NZ87_ECOLX</name>
<evidence type="ECO:0000313" key="1">
    <source>
        <dbReference type="EMBL" id="EFA5394390.1"/>
    </source>
</evidence>
<protein>
    <submittedName>
        <fullName evidence="1">Hemolysin/hemagglutinin-like domain protein</fullName>
    </submittedName>
</protein>
<comment type="caution">
    <text evidence="1">The sequence shown here is derived from an EMBL/GenBank/DDBJ whole genome shotgun (WGS) entry which is preliminary data.</text>
</comment>
<dbReference type="AlphaFoldDB" id="A0AAD2NZ87"/>
<organism evidence="1 2">
    <name type="scientific">Escherichia coli O6</name>
    <dbReference type="NCBI Taxonomy" id="217992"/>
    <lineage>
        <taxon>Bacteria</taxon>
        <taxon>Pseudomonadati</taxon>
        <taxon>Pseudomonadota</taxon>
        <taxon>Gammaproteobacteria</taxon>
        <taxon>Enterobacterales</taxon>
        <taxon>Enterobacteriaceae</taxon>
        <taxon>Escherichia</taxon>
    </lineage>
</organism>
<gene>
    <name evidence="1" type="ORF">EIG44_23540</name>
</gene>
<sequence length="56" mass="6344">MEVENNSLSKGSPQKYTERYKECSGDAGCEQQIRKDMAKESAENVLKLKSVMLPTY</sequence>
<reference evidence="1 2" key="1">
    <citation type="submission" date="2019-02" db="EMBL/GenBank/DDBJ databases">
        <authorList>
            <consortium name="GenomeTrakr network: Whole genome sequencing for foodborne pathogen traceback"/>
        </authorList>
    </citation>
    <scope>NUCLEOTIDE SEQUENCE [LARGE SCALE GENOMIC DNA]</scope>
    <source>
        <strain evidence="1 2">PSU-1735</strain>
    </source>
</reference>
<evidence type="ECO:0000313" key="2">
    <source>
        <dbReference type="Proteomes" id="UP000561849"/>
    </source>
</evidence>
<dbReference type="EMBL" id="AASBBO010000043">
    <property type="protein sequence ID" value="EFA5394390.1"/>
    <property type="molecule type" value="Genomic_DNA"/>
</dbReference>